<sequence length="255" mass="28887">MKNICIALVLSCLITSCVTQVLRPKLTGTVVDEQGIPLDSCLVGGAYTDKNGFYELPEITAERLFSFFGGSPIFLDEPVHKEGYEPKELVGSNLRGGVSVGTVWHMDTIRLRKTLTDFSKVTVQDHWLASMTKNLDTVFMTKKDIAYDRTKIDVIANNCDTYARGYYFLGIDNLPENVFERHIALDLTDSILNIQRVLIYGDVKTSEKTKYDTIYAHGKWKQAHKTLFFKTELPELNGSYKVVEFNYDSMALVKQ</sequence>
<dbReference type="eggNOG" id="ENOG5032VZK">
    <property type="taxonomic scope" value="Bacteria"/>
</dbReference>
<reference evidence="2" key="1">
    <citation type="submission" date="2016-10" db="EMBL/GenBank/DDBJ databases">
        <authorList>
            <person name="Varghese N."/>
            <person name="Submissions S."/>
        </authorList>
    </citation>
    <scope>NUCLEOTIDE SEQUENCE [LARGE SCALE GENOMIC DNA]</scope>
    <source>
        <strain evidence="2">DSM 24729</strain>
    </source>
</reference>
<dbReference type="Proteomes" id="UP000182114">
    <property type="component" value="Unassembled WGS sequence"/>
</dbReference>
<dbReference type="RefSeq" id="WP_074538101.1">
    <property type="nucleotide sequence ID" value="NZ_FNBD01000004.1"/>
</dbReference>
<keyword evidence="2" id="KW-1185">Reference proteome</keyword>
<organism evidence="1 2">
    <name type="scientific">Cellulophaga baltica</name>
    <dbReference type="NCBI Taxonomy" id="76594"/>
    <lineage>
        <taxon>Bacteria</taxon>
        <taxon>Pseudomonadati</taxon>
        <taxon>Bacteroidota</taxon>
        <taxon>Flavobacteriia</taxon>
        <taxon>Flavobacteriales</taxon>
        <taxon>Flavobacteriaceae</taxon>
        <taxon>Cellulophaga</taxon>
    </lineage>
</organism>
<dbReference type="PROSITE" id="PS51257">
    <property type="entry name" value="PROKAR_LIPOPROTEIN"/>
    <property type="match status" value="1"/>
</dbReference>
<dbReference type="AlphaFoldDB" id="A0A1G7GAP7"/>
<evidence type="ECO:0000313" key="2">
    <source>
        <dbReference type="Proteomes" id="UP000182114"/>
    </source>
</evidence>
<protein>
    <submittedName>
        <fullName evidence="1">Uncharacterized protein</fullName>
    </submittedName>
</protein>
<dbReference type="EMBL" id="FNBD01000004">
    <property type="protein sequence ID" value="SDE85099.1"/>
    <property type="molecule type" value="Genomic_DNA"/>
</dbReference>
<gene>
    <name evidence="1" type="ORF">SAMN04487992_104243</name>
</gene>
<evidence type="ECO:0000313" key="1">
    <source>
        <dbReference type="EMBL" id="SDE85099.1"/>
    </source>
</evidence>
<name>A0A1G7GAP7_9FLAO</name>
<proteinExistence type="predicted"/>
<accession>A0A1G7GAP7</accession>